<keyword evidence="4" id="KW-0505">Motor protein</keyword>
<evidence type="ECO:0000256" key="5">
    <source>
        <dbReference type="ARBA" id="ARBA00023203"/>
    </source>
</evidence>
<evidence type="ECO:0000256" key="2">
    <source>
        <dbReference type="ARBA" id="ARBA00022840"/>
    </source>
</evidence>
<dbReference type="GO" id="GO:0051015">
    <property type="term" value="F:actin filament binding"/>
    <property type="evidence" value="ECO:0007669"/>
    <property type="project" value="TreeGrafter"/>
</dbReference>
<dbReference type="PRINTS" id="PR00193">
    <property type="entry name" value="MYOSINHEAVY"/>
</dbReference>
<dbReference type="SMART" id="SM00242">
    <property type="entry name" value="MYSc"/>
    <property type="match status" value="1"/>
</dbReference>
<dbReference type="GO" id="GO:0016459">
    <property type="term" value="C:myosin complex"/>
    <property type="evidence" value="ECO:0007669"/>
    <property type="project" value="UniProtKB-KW"/>
</dbReference>
<dbReference type="InterPro" id="IPR027417">
    <property type="entry name" value="P-loop_NTPase"/>
</dbReference>
<evidence type="ECO:0000313" key="9">
    <source>
        <dbReference type="Proteomes" id="UP001374535"/>
    </source>
</evidence>
<sequence>MVYWDGAQSANVDNSERDLLLATLCTRSIQTREGSIVKALDCNAAVAGRDALAKTVYARLFDWLVDKINMSVGQDINSKMQIGVLDIYGFECFKDNSDLSYMIVFLISITFTSNSFEQFCINFANEKLQQHFNEHVFKMEQDEYGKEEINWSYIEFVDNKDVLDLIEKKPIGIIALLDEACMFPKSTHETFSTKLFQHFRSHPRLGKEKFSQTDFSISHYAGKVTYHTDTFLDKNRDYVVVEHCNLLSSSKCPFVSGLFPLLSEESSRSSYKFSSVAARFKQQLQALMETLNSTEPHYIRCVKPNSLNRPQQFENASVIHQLRCGVSILDVLNPLIQAVERDTANFLLQYTIGCNWALWVVDDKGVLEAVRISLAGYPTRRTYSEFVDRFGLIASEFMDGR</sequence>
<protein>
    <recommendedName>
        <fullName evidence="7">Myosin motor domain-containing protein</fullName>
    </recommendedName>
</protein>
<organism evidence="8 9">
    <name type="scientific">Vigna mungo</name>
    <name type="common">Black gram</name>
    <name type="synonym">Phaseolus mungo</name>
    <dbReference type="NCBI Taxonomy" id="3915"/>
    <lineage>
        <taxon>Eukaryota</taxon>
        <taxon>Viridiplantae</taxon>
        <taxon>Streptophyta</taxon>
        <taxon>Embryophyta</taxon>
        <taxon>Tracheophyta</taxon>
        <taxon>Spermatophyta</taxon>
        <taxon>Magnoliopsida</taxon>
        <taxon>eudicotyledons</taxon>
        <taxon>Gunneridae</taxon>
        <taxon>Pentapetalae</taxon>
        <taxon>rosids</taxon>
        <taxon>fabids</taxon>
        <taxon>Fabales</taxon>
        <taxon>Fabaceae</taxon>
        <taxon>Papilionoideae</taxon>
        <taxon>50 kb inversion clade</taxon>
        <taxon>NPAAA clade</taxon>
        <taxon>indigoferoid/millettioid clade</taxon>
        <taxon>Phaseoleae</taxon>
        <taxon>Vigna</taxon>
    </lineage>
</organism>
<dbReference type="GO" id="GO:0000146">
    <property type="term" value="F:microfilament motor activity"/>
    <property type="evidence" value="ECO:0007669"/>
    <property type="project" value="TreeGrafter"/>
</dbReference>
<keyword evidence="9" id="KW-1185">Reference proteome</keyword>
<keyword evidence="5 6" id="KW-0009">Actin-binding</keyword>
<dbReference type="GO" id="GO:0005524">
    <property type="term" value="F:ATP binding"/>
    <property type="evidence" value="ECO:0007669"/>
    <property type="project" value="UniProtKB-KW"/>
</dbReference>
<evidence type="ECO:0000256" key="6">
    <source>
        <dbReference type="PROSITE-ProRule" id="PRU00782"/>
    </source>
</evidence>
<evidence type="ECO:0000259" key="7">
    <source>
        <dbReference type="PROSITE" id="PS51456"/>
    </source>
</evidence>
<dbReference type="Gene3D" id="3.40.850.10">
    <property type="entry name" value="Kinesin motor domain"/>
    <property type="match status" value="1"/>
</dbReference>
<proteinExistence type="inferred from homology"/>
<dbReference type="PANTHER" id="PTHR13140">
    <property type="entry name" value="MYOSIN"/>
    <property type="match status" value="1"/>
</dbReference>
<reference evidence="8 9" key="1">
    <citation type="journal article" date="2023" name="Life. Sci Alliance">
        <title>Evolutionary insights into 3D genome organization and epigenetic landscape of Vigna mungo.</title>
        <authorList>
            <person name="Junaid A."/>
            <person name="Singh B."/>
            <person name="Bhatia S."/>
        </authorList>
    </citation>
    <scope>NUCLEOTIDE SEQUENCE [LARGE SCALE GENOMIC DNA]</scope>
    <source>
        <strain evidence="8">Urdbean</strain>
    </source>
</reference>
<name>A0AAQ3REW6_VIGMU</name>
<accession>A0AAQ3REW6</accession>
<dbReference type="GO" id="GO:0007015">
    <property type="term" value="P:actin filament organization"/>
    <property type="evidence" value="ECO:0007669"/>
    <property type="project" value="TreeGrafter"/>
</dbReference>
<evidence type="ECO:0000256" key="1">
    <source>
        <dbReference type="ARBA" id="ARBA00022741"/>
    </source>
</evidence>
<dbReference type="InterPro" id="IPR036961">
    <property type="entry name" value="Kinesin_motor_dom_sf"/>
</dbReference>
<dbReference type="EMBL" id="CP144690">
    <property type="protein sequence ID" value="WVY91376.1"/>
    <property type="molecule type" value="Genomic_DNA"/>
</dbReference>
<evidence type="ECO:0000256" key="3">
    <source>
        <dbReference type="ARBA" id="ARBA00023123"/>
    </source>
</evidence>
<dbReference type="Pfam" id="PF00063">
    <property type="entry name" value="Myosin_head"/>
    <property type="match status" value="2"/>
</dbReference>
<dbReference type="InterPro" id="IPR001609">
    <property type="entry name" value="Myosin_head_motor_dom-like"/>
</dbReference>
<keyword evidence="2" id="KW-0067">ATP-binding</keyword>
<keyword evidence="1" id="KW-0547">Nucleotide-binding</keyword>
<dbReference type="GO" id="GO:0016020">
    <property type="term" value="C:membrane"/>
    <property type="evidence" value="ECO:0007669"/>
    <property type="project" value="TreeGrafter"/>
</dbReference>
<dbReference type="Gene3D" id="1.20.58.530">
    <property type="match status" value="1"/>
</dbReference>
<feature type="domain" description="Myosin motor" evidence="7">
    <location>
        <begin position="1"/>
        <end position="401"/>
    </location>
</feature>
<dbReference type="PANTHER" id="PTHR13140:SF824">
    <property type="entry name" value="MYOSIN HEAVY CHAIN"/>
    <property type="match status" value="1"/>
</dbReference>
<keyword evidence="3 6" id="KW-0518">Myosin</keyword>
<gene>
    <name evidence="8" type="ORF">V8G54_036890</name>
</gene>
<comment type="similarity">
    <text evidence="6">Belongs to the TRAFAC class myosin-kinesin ATPase superfamily. Myosin family.</text>
</comment>
<dbReference type="PROSITE" id="PS51456">
    <property type="entry name" value="MYOSIN_MOTOR"/>
    <property type="match status" value="1"/>
</dbReference>
<evidence type="ECO:0000256" key="4">
    <source>
        <dbReference type="ARBA" id="ARBA00023175"/>
    </source>
</evidence>
<evidence type="ECO:0000313" key="8">
    <source>
        <dbReference type="EMBL" id="WVY91376.1"/>
    </source>
</evidence>
<dbReference type="GO" id="GO:0005737">
    <property type="term" value="C:cytoplasm"/>
    <property type="evidence" value="ECO:0007669"/>
    <property type="project" value="TreeGrafter"/>
</dbReference>
<dbReference type="Proteomes" id="UP001374535">
    <property type="component" value="Chromosome 11"/>
</dbReference>
<dbReference type="SUPFAM" id="SSF52540">
    <property type="entry name" value="P-loop containing nucleoside triphosphate hydrolases"/>
    <property type="match status" value="1"/>
</dbReference>
<dbReference type="Gene3D" id="1.20.120.720">
    <property type="entry name" value="Myosin VI head, motor domain, U50 subdomain"/>
    <property type="match status" value="1"/>
</dbReference>
<comment type="caution">
    <text evidence="6">Lacks conserved residue(s) required for the propagation of feature annotation.</text>
</comment>
<dbReference type="AlphaFoldDB" id="A0AAQ3REW6"/>